<protein>
    <recommendedName>
        <fullName evidence="3">DUF4125 domain-containing protein</fullName>
    </recommendedName>
</protein>
<reference evidence="1 2" key="1">
    <citation type="submission" date="2014-03" db="EMBL/GenBank/DDBJ databases">
        <title>Genomics of Bifidobacteria.</title>
        <authorList>
            <person name="Ventura M."/>
            <person name="Milani C."/>
            <person name="Lugli G.A."/>
        </authorList>
    </citation>
    <scope>NUCLEOTIDE SEQUENCE [LARGE SCALE GENOMIC DNA]</scope>
    <source>
        <strain evidence="1 2">LMG 10738</strain>
    </source>
</reference>
<dbReference type="RefSeq" id="WP_033517540.1">
    <property type="nucleotide sequence ID" value="NZ_JGYV01000024.1"/>
</dbReference>
<dbReference type="eggNOG" id="ENOG5031HGC">
    <property type="taxonomic scope" value="Bacteria"/>
</dbReference>
<proteinExistence type="predicted"/>
<gene>
    <name evidence="1" type="ORF">BCUN_1556</name>
</gene>
<dbReference type="InterPro" id="IPR025191">
    <property type="entry name" value="DUF4125"/>
</dbReference>
<organism evidence="1 2">
    <name type="scientific">Bifidobacterium cuniculi</name>
    <dbReference type="NCBI Taxonomy" id="1688"/>
    <lineage>
        <taxon>Bacteria</taxon>
        <taxon>Bacillati</taxon>
        <taxon>Actinomycetota</taxon>
        <taxon>Actinomycetes</taxon>
        <taxon>Bifidobacteriales</taxon>
        <taxon>Bifidobacteriaceae</taxon>
        <taxon>Bifidobacterium</taxon>
    </lineage>
</organism>
<dbReference type="AlphaFoldDB" id="A0A087ALY9"/>
<evidence type="ECO:0008006" key="3">
    <source>
        <dbReference type="Google" id="ProtNLM"/>
    </source>
</evidence>
<accession>A0A087ALY9</accession>
<dbReference type="Pfam" id="PF13526">
    <property type="entry name" value="DUF4125"/>
    <property type="match status" value="1"/>
</dbReference>
<dbReference type="OrthoDB" id="5387164at2"/>
<evidence type="ECO:0000313" key="2">
    <source>
        <dbReference type="Proteomes" id="UP000029067"/>
    </source>
</evidence>
<comment type="caution">
    <text evidence="1">The sequence shown here is derived from an EMBL/GenBank/DDBJ whole genome shotgun (WGS) entry which is preliminary data.</text>
</comment>
<dbReference type="EMBL" id="JGYV01000024">
    <property type="protein sequence ID" value="KFI59789.1"/>
    <property type="molecule type" value="Genomic_DNA"/>
</dbReference>
<dbReference type="STRING" id="1688.BCUN_1556"/>
<evidence type="ECO:0000313" key="1">
    <source>
        <dbReference type="EMBL" id="KFI59789.1"/>
    </source>
</evidence>
<sequence length="208" mass="23440">MANDQERQALIDRIVEEEWRQFQDTTNEGGRASCQGNKPMFTVMRLSQFATWPDALLASWLDDLQAADRAGRNLVTEKYARMMASTVPEEYHRSIEPYLEPIGEARTAQQERIIARQVAWARDFMARWPGLGAGMRVLATAQDTPESTSFETYLRGELSTYSQATLDAYGRFVESLADQGRNLTEDTVGTTVRLSGFASLEEAERAQS</sequence>
<keyword evidence="2" id="KW-1185">Reference proteome</keyword>
<dbReference type="Proteomes" id="UP000029067">
    <property type="component" value="Unassembled WGS sequence"/>
</dbReference>
<name>A0A087ALY9_9BIFI</name>